<proteinExistence type="predicted"/>
<accession>A0A426XXU5</accession>
<name>A0A426XXU5_ENSVE</name>
<organism evidence="2 3">
    <name type="scientific">Ensete ventricosum</name>
    <name type="common">Abyssinian banana</name>
    <name type="synonym">Musa ensete</name>
    <dbReference type="NCBI Taxonomy" id="4639"/>
    <lineage>
        <taxon>Eukaryota</taxon>
        <taxon>Viridiplantae</taxon>
        <taxon>Streptophyta</taxon>
        <taxon>Embryophyta</taxon>
        <taxon>Tracheophyta</taxon>
        <taxon>Spermatophyta</taxon>
        <taxon>Magnoliopsida</taxon>
        <taxon>Liliopsida</taxon>
        <taxon>Zingiberales</taxon>
        <taxon>Musaceae</taxon>
        <taxon>Ensete</taxon>
    </lineage>
</organism>
<dbReference type="Proteomes" id="UP000287651">
    <property type="component" value="Unassembled WGS sequence"/>
</dbReference>
<reference evidence="2 3" key="1">
    <citation type="journal article" date="2014" name="Agronomy (Basel)">
        <title>A Draft Genome Sequence for Ensete ventricosum, the Drought-Tolerant Tree Against Hunger.</title>
        <authorList>
            <person name="Harrison J."/>
            <person name="Moore K.A."/>
            <person name="Paszkiewicz K."/>
            <person name="Jones T."/>
            <person name="Grant M."/>
            <person name="Ambacheew D."/>
            <person name="Muzemil S."/>
            <person name="Studholme D.J."/>
        </authorList>
    </citation>
    <scope>NUCLEOTIDE SEQUENCE [LARGE SCALE GENOMIC DNA]</scope>
</reference>
<gene>
    <name evidence="2" type="ORF">B296_00049562</name>
</gene>
<evidence type="ECO:0000313" key="2">
    <source>
        <dbReference type="EMBL" id="RRT44343.1"/>
    </source>
</evidence>
<evidence type="ECO:0000313" key="3">
    <source>
        <dbReference type="Proteomes" id="UP000287651"/>
    </source>
</evidence>
<comment type="caution">
    <text evidence="2">The sequence shown here is derived from an EMBL/GenBank/DDBJ whole genome shotgun (WGS) entry which is preliminary data.</text>
</comment>
<sequence>MGAKLVEEGSSGVRRAVGPYEEEEAEGDGSGCCGWKGGAGYSRCYTSPLVLLAIEEIRLPSILVVGPTGEEAEDTSSLHQEKRMRERSPWQEERTRKMVTGGSKGQREKRCGHRFDVDWQQERTYCTLSVKHREMISDGPLQVLSANRQSSRGCRRDGVCE</sequence>
<dbReference type="EMBL" id="AMZH03016523">
    <property type="protein sequence ID" value="RRT44343.1"/>
    <property type="molecule type" value="Genomic_DNA"/>
</dbReference>
<feature type="region of interest" description="Disordered" evidence="1">
    <location>
        <begin position="1"/>
        <end position="29"/>
    </location>
</feature>
<feature type="region of interest" description="Disordered" evidence="1">
    <location>
        <begin position="69"/>
        <end position="109"/>
    </location>
</feature>
<dbReference type="AlphaFoldDB" id="A0A426XXU5"/>
<feature type="compositionally biased region" description="Basic and acidic residues" evidence="1">
    <location>
        <begin position="79"/>
        <end position="96"/>
    </location>
</feature>
<evidence type="ECO:0000256" key="1">
    <source>
        <dbReference type="SAM" id="MobiDB-lite"/>
    </source>
</evidence>
<protein>
    <submittedName>
        <fullName evidence="2">Uncharacterized protein</fullName>
    </submittedName>
</protein>